<reference evidence="2 3" key="1">
    <citation type="submission" date="2007-06" db="EMBL/GenBank/DDBJ databases">
        <title>The Genome Sequence of Coccidioides posadasii RMSCC_3488.</title>
        <authorList>
            <consortium name="Coccidioides Genome Resources Consortium"/>
            <consortium name="The Broad Institute Genome Sequencing Platform"/>
            <person name="Henn M.R."/>
            <person name="Sykes S."/>
            <person name="Young S."/>
            <person name="Jaffe D."/>
            <person name="Berlin A."/>
            <person name="Alvarez P."/>
            <person name="Butler J."/>
            <person name="Gnerre S."/>
            <person name="Grabherr M."/>
            <person name="Mauceli E."/>
            <person name="Brockman W."/>
            <person name="Kodira C."/>
            <person name="Alvarado L."/>
            <person name="Zeng Q."/>
            <person name="Crawford M."/>
            <person name="Antoine C."/>
            <person name="Devon K."/>
            <person name="Galgiani J."/>
            <person name="Orsborn K."/>
            <person name="Lewis M.L."/>
            <person name="Nusbaum C."/>
            <person name="Galagan J."/>
            <person name="Birren B."/>
        </authorList>
    </citation>
    <scope>NUCLEOTIDE SEQUENCE [LARGE SCALE GENOMIC DNA]</scope>
    <source>
        <strain evidence="2 3">RMSCC 3488</strain>
    </source>
</reference>
<dbReference type="VEuPathDB" id="FungiDB:CPAG_02505"/>
<organism evidence="2 3">
    <name type="scientific">Coccidioides posadasii RMSCC 3488</name>
    <dbReference type="NCBI Taxonomy" id="454284"/>
    <lineage>
        <taxon>Eukaryota</taxon>
        <taxon>Fungi</taxon>
        <taxon>Dikarya</taxon>
        <taxon>Ascomycota</taxon>
        <taxon>Pezizomycotina</taxon>
        <taxon>Eurotiomycetes</taxon>
        <taxon>Eurotiomycetidae</taxon>
        <taxon>Onygenales</taxon>
        <taxon>Onygenaceae</taxon>
        <taxon>Coccidioides</taxon>
    </lineage>
</organism>
<name>A0A0J6FA96_COCPO</name>
<dbReference type="Proteomes" id="UP000054567">
    <property type="component" value="Unassembled WGS sequence"/>
</dbReference>
<sequence>MAAENPGPVNLITLVGWWVAFYDAHNFVVGQTPNGLGSYAAKVVQNYLIALALADVIHIYATHLGVGWDALIAVNKWNNLLWGNIGASTFLFVNRLACLLGIFGKSKASSFVDCAREVRHLFEDSTKRSAEPRVPLRPQTIPVTMIDLKRLACELPRILSGDRNQASLVAQAIRSSTNAAADNITSDIKLRKAFQRSIQIVPSTLYFRLREPKEDKKHPYEAHSLEGERSTRTVSIEEQTPGIIFADISCRNLQSTSFIRIVELGICGCSSHTRRFRVMLTDDYDINEMNAANPSSGFLVPEGKHWVARPPCLSGFS</sequence>
<protein>
    <recommendedName>
        <fullName evidence="1">DUF7704 domain-containing protein</fullName>
    </recommendedName>
</protein>
<dbReference type="AlphaFoldDB" id="A0A0J6FA96"/>
<evidence type="ECO:0000313" key="2">
    <source>
        <dbReference type="EMBL" id="KMM66165.1"/>
    </source>
</evidence>
<accession>A0A0J6FA96</accession>
<feature type="domain" description="DUF7704" evidence="1">
    <location>
        <begin position="40"/>
        <end position="105"/>
    </location>
</feature>
<reference evidence="3" key="3">
    <citation type="journal article" date="2010" name="Genome Res.">
        <title>Population genomic sequencing of Coccidioides fungi reveals recent hybridization and transposon control.</title>
        <authorList>
            <person name="Neafsey D.E."/>
            <person name="Barker B.M."/>
            <person name="Sharpton T.J."/>
            <person name="Stajich J.E."/>
            <person name="Park D.J."/>
            <person name="Whiston E."/>
            <person name="Hung C.-Y."/>
            <person name="McMahan C."/>
            <person name="White J."/>
            <person name="Sykes S."/>
            <person name="Heiman D."/>
            <person name="Young S."/>
            <person name="Zeng Q."/>
            <person name="Abouelleil A."/>
            <person name="Aftuck L."/>
            <person name="Bessette D."/>
            <person name="Brown A."/>
            <person name="FitzGerald M."/>
            <person name="Lui A."/>
            <person name="Macdonald J.P."/>
            <person name="Priest M."/>
            <person name="Orbach M.J."/>
            <person name="Galgiani J.N."/>
            <person name="Kirkland T.N."/>
            <person name="Cole G.T."/>
            <person name="Birren B.W."/>
            <person name="Henn M.R."/>
            <person name="Taylor J.W."/>
            <person name="Rounsley S.D."/>
        </authorList>
    </citation>
    <scope>NUCLEOTIDE SEQUENCE [LARGE SCALE GENOMIC DNA]</scope>
    <source>
        <strain evidence="3">RMSCC 3488</strain>
    </source>
</reference>
<reference evidence="3" key="2">
    <citation type="journal article" date="2009" name="Genome Res.">
        <title>Comparative genomic analyses of the human fungal pathogens Coccidioides and their relatives.</title>
        <authorList>
            <person name="Sharpton T.J."/>
            <person name="Stajich J.E."/>
            <person name="Rounsley S.D."/>
            <person name="Gardner M.J."/>
            <person name="Wortman J.R."/>
            <person name="Jordar V.S."/>
            <person name="Maiti R."/>
            <person name="Kodira C.D."/>
            <person name="Neafsey D.E."/>
            <person name="Zeng Q."/>
            <person name="Hung C.-Y."/>
            <person name="McMahan C."/>
            <person name="Muszewska A."/>
            <person name="Grynberg M."/>
            <person name="Mandel M.A."/>
            <person name="Kellner E.M."/>
            <person name="Barker B.M."/>
            <person name="Galgiani J.N."/>
            <person name="Orbach M.J."/>
            <person name="Kirkland T.N."/>
            <person name="Cole G.T."/>
            <person name="Henn M.R."/>
            <person name="Birren B.W."/>
            <person name="Taylor J.W."/>
        </authorList>
    </citation>
    <scope>NUCLEOTIDE SEQUENCE [LARGE SCALE GENOMIC DNA]</scope>
    <source>
        <strain evidence="3">RMSCC 3488</strain>
    </source>
</reference>
<dbReference type="PANTHER" id="PTHR37019">
    <property type="entry name" value="CHROMOSOME 1, WHOLE GENOME SHOTGUN SEQUENCE"/>
    <property type="match status" value="1"/>
</dbReference>
<gene>
    <name evidence="2" type="ORF">CPAG_02505</name>
</gene>
<evidence type="ECO:0000259" key="1">
    <source>
        <dbReference type="Pfam" id="PF24803"/>
    </source>
</evidence>
<evidence type="ECO:0000313" key="3">
    <source>
        <dbReference type="Proteomes" id="UP000054567"/>
    </source>
</evidence>
<dbReference type="OrthoDB" id="2937326at2759"/>
<proteinExistence type="predicted"/>
<dbReference type="PANTHER" id="PTHR37019:SF2">
    <property type="entry name" value="EXPERA DOMAIN-CONTAINING PROTEIN"/>
    <property type="match status" value="1"/>
</dbReference>
<dbReference type="EMBL" id="DS268109">
    <property type="protein sequence ID" value="KMM66165.1"/>
    <property type="molecule type" value="Genomic_DNA"/>
</dbReference>
<dbReference type="InterPro" id="IPR056121">
    <property type="entry name" value="DUF7704"/>
</dbReference>
<dbReference type="Pfam" id="PF24803">
    <property type="entry name" value="DUF7704"/>
    <property type="match status" value="1"/>
</dbReference>